<dbReference type="PANTHER" id="PTHR35859:SF5">
    <property type="entry name" value="ION TRANSPORT DOMAIN-CONTAINING PROTEIN"/>
    <property type="match status" value="1"/>
</dbReference>
<feature type="signal peptide" evidence="2">
    <location>
        <begin position="1"/>
        <end position="23"/>
    </location>
</feature>
<evidence type="ECO:0000313" key="5">
    <source>
        <dbReference type="Proteomes" id="UP000664521"/>
    </source>
</evidence>
<dbReference type="Proteomes" id="UP000664521">
    <property type="component" value="Unassembled WGS sequence"/>
</dbReference>
<feature type="domain" description="Calcium channel YVC1-like C-terminal transmembrane" evidence="3">
    <location>
        <begin position="2"/>
        <end position="109"/>
    </location>
</feature>
<keyword evidence="1" id="KW-0175">Coiled coil</keyword>
<keyword evidence="2" id="KW-0732">Signal</keyword>
<reference evidence="4" key="1">
    <citation type="submission" date="2021-03" db="EMBL/GenBank/DDBJ databases">
        <authorList>
            <person name="Tagirdzhanova G."/>
        </authorList>
    </citation>
    <scope>NUCLEOTIDE SEQUENCE</scope>
</reference>
<evidence type="ECO:0000313" key="4">
    <source>
        <dbReference type="EMBL" id="CAF9917221.1"/>
    </source>
</evidence>
<evidence type="ECO:0000256" key="2">
    <source>
        <dbReference type="SAM" id="SignalP"/>
    </source>
</evidence>
<organism evidence="4 5">
    <name type="scientific">Heterodermia speciosa</name>
    <dbReference type="NCBI Taxonomy" id="116794"/>
    <lineage>
        <taxon>Eukaryota</taxon>
        <taxon>Fungi</taxon>
        <taxon>Dikarya</taxon>
        <taxon>Ascomycota</taxon>
        <taxon>Pezizomycotina</taxon>
        <taxon>Lecanoromycetes</taxon>
        <taxon>OSLEUM clade</taxon>
        <taxon>Lecanoromycetidae</taxon>
        <taxon>Caliciales</taxon>
        <taxon>Physciaceae</taxon>
        <taxon>Heterodermia</taxon>
    </lineage>
</organism>
<comment type="caution">
    <text evidence="4">The sequence shown here is derived from an EMBL/GenBank/DDBJ whole genome shotgun (WGS) entry which is preliminary data.</text>
</comment>
<dbReference type="InterPro" id="IPR052971">
    <property type="entry name" value="TRP_calcium_channel"/>
</dbReference>
<dbReference type="EMBL" id="CAJPDS010000019">
    <property type="protein sequence ID" value="CAF9917221.1"/>
    <property type="molecule type" value="Genomic_DNA"/>
</dbReference>
<feature type="coiled-coil region" evidence="1">
    <location>
        <begin position="194"/>
        <end position="221"/>
    </location>
</feature>
<sequence length="231" mass="26121">MGPTLMLCFVVLTNILLLTSLIAILSNSLDKVMGHAREEYLYQYSVFVLEASASRRLTYYFPPLNLIPLILFRPLRLCVPADKIRIARIILLKATHWPYVAAIYAYESTGQRLVETVGDWGYRSQSQLKRHHRGSSGNHTQQKHLRYSTLGNRSEASLPSKIPTNDKDAAAASSGKIVVELNEVKKMMGTLSMQEKMEQRLDTQQALMEKLSSQVDELNRRLAKPDGGEEE</sequence>
<evidence type="ECO:0000259" key="3">
    <source>
        <dbReference type="Pfam" id="PF23317"/>
    </source>
</evidence>
<dbReference type="AlphaFoldDB" id="A0A8H3F2Y2"/>
<accession>A0A8H3F2Y2</accession>
<dbReference type="PANTHER" id="PTHR35859">
    <property type="entry name" value="NONSELECTIVE CATION CHANNEL PROTEIN"/>
    <property type="match status" value="1"/>
</dbReference>
<dbReference type="InterPro" id="IPR056336">
    <property type="entry name" value="YVC1_C"/>
</dbReference>
<keyword evidence="5" id="KW-1185">Reference proteome</keyword>
<dbReference type="OrthoDB" id="4486239at2759"/>
<name>A0A8H3F2Y2_9LECA</name>
<protein>
    <recommendedName>
        <fullName evidence="3">Calcium channel YVC1-like C-terminal transmembrane domain-containing protein</fullName>
    </recommendedName>
</protein>
<dbReference type="Pfam" id="PF23317">
    <property type="entry name" value="YVC1_C"/>
    <property type="match status" value="1"/>
</dbReference>
<proteinExistence type="predicted"/>
<feature type="chain" id="PRO_5034455000" description="Calcium channel YVC1-like C-terminal transmembrane domain-containing protein" evidence="2">
    <location>
        <begin position="24"/>
        <end position="231"/>
    </location>
</feature>
<gene>
    <name evidence="4" type="ORF">HETSPECPRED_003183</name>
</gene>
<evidence type="ECO:0000256" key="1">
    <source>
        <dbReference type="SAM" id="Coils"/>
    </source>
</evidence>